<proteinExistence type="inferred from homology"/>
<evidence type="ECO:0000313" key="6">
    <source>
        <dbReference type="Proteomes" id="UP000317344"/>
    </source>
</evidence>
<accession>A0A516WZN2</accession>
<evidence type="ECO:0000256" key="1">
    <source>
        <dbReference type="ARBA" id="ARBA00010457"/>
    </source>
</evidence>
<feature type="compositionally biased region" description="Polar residues" evidence="2">
    <location>
        <begin position="131"/>
        <end position="142"/>
    </location>
</feature>
<dbReference type="Proteomes" id="UP000317344">
    <property type="component" value="Chromosome"/>
</dbReference>
<name>A0A516WZN2_9ACTN</name>
<evidence type="ECO:0000256" key="3">
    <source>
        <dbReference type="SAM" id="SignalP"/>
    </source>
</evidence>
<protein>
    <submittedName>
        <fullName evidence="5">Superoxide dismutase family protein</fullName>
    </submittedName>
</protein>
<organism evidence="5 6">
    <name type="scientific">Tomitella fengzijianii</name>
    <dbReference type="NCBI Taxonomy" id="2597660"/>
    <lineage>
        <taxon>Bacteria</taxon>
        <taxon>Bacillati</taxon>
        <taxon>Actinomycetota</taxon>
        <taxon>Actinomycetes</taxon>
        <taxon>Mycobacteriales</taxon>
        <taxon>Tomitella</taxon>
    </lineage>
</organism>
<feature type="region of interest" description="Disordered" evidence="2">
    <location>
        <begin position="31"/>
        <end position="75"/>
    </location>
</feature>
<feature type="chain" id="PRO_5039451052" evidence="3">
    <location>
        <begin position="27"/>
        <end position="222"/>
    </location>
</feature>
<dbReference type="EMBL" id="CP041765">
    <property type="protein sequence ID" value="QDQ96278.1"/>
    <property type="molecule type" value="Genomic_DNA"/>
</dbReference>
<comment type="similarity">
    <text evidence="1">Belongs to the Cu-Zn superoxide dismutase family.</text>
</comment>
<keyword evidence="6" id="KW-1185">Reference proteome</keyword>
<dbReference type="Gene3D" id="2.60.40.200">
    <property type="entry name" value="Superoxide dismutase, copper/zinc binding domain"/>
    <property type="match status" value="1"/>
</dbReference>
<dbReference type="OrthoDB" id="3297424at2"/>
<gene>
    <name evidence="5" type="ORF">FO059_01625</name>
</gene>
<dbReference type="InterPro" id="IPR001424">
    <property type="entry name" value="SOD_Cu_Zn_dom"/>
</dbReference>
<reference evidence="5 6" key="1">
    <citation type="submission" date="2019-07" db="EMBL/GenBank/DDBJ databases">
        <title>Tomitella cavernea sp. nov., an actinomycete isolated from soil.</title>
        <authorList>
            <person name="Cheng J."/>
        </authorList>
    </citation>
    <scope>NUCLEOTIDE SEQUENCE [LARGE SCALE GENOMIC DNA]</scope>
    <source>
        <strain evidence="5 6">HY188</strain>
    </source>
</reference>
<evidence type="ECO:0000313" key="5">
    <source>
        <dbReference type="EMBL" id="QDQ96278.1"/>
    </source>
</evidence>
<dbReference type="GO" id="GO:0006801">
    <property type="term" value="P:superoxide metabolic process"/>
    <property type="evidence" value="ECO:0007669"/>
    <property type="project" value="InterPro"/>
</dbReference>
<feature type="compositionally biased region" description="Low complexity" evidence="2">
    <location>
        <begin position="143"/>
        <end position="157"/>
    </location>
</feature>
<evidence type="ECO:0000256" key="2">
    <source>
        <dbReference type="SAM" id="MobiDB-lite"/>
    </source>
</evidence>
<feature type="domain" description="Superoxide dismutase copper/zinc binding" evidence="4">
    <location>
        <begin position="92"/>
        <end position="217"/>
    </location>
</feature>
<dbReference type="RefSeq" id="WP_143905805.1">
    <property type="nucleotide sequence ID" value="NZ_CP041765.1"/>
</dbReference>
<dbReference type="Pfam" id="PF00080">
    <property type="entry name" value="Sod_Cu"/>
    <property type="match status" value="1"/>
</dbReference>
<dbReference type="AlphaFoldDB" id="A0A516WZN2"/>
<dbReference type="KEGG" id="toy:FO059_01625"/>
<sequence>MFVRRDNTLARRLTLTAGAAAIALVAAGCGSDGSSDTATETASPTAASSPVTSPAAESGGADATGTFRAPGSGGGQAAFTYDEAAVPAGATIAVDTEDEGGSTTVTIDAEGLQPDRDFGAHVHTKPCGPQPSDSGPHYQNEQDPAATPDAASTDPAYANPENEVWLDFTTDGSGAGHASSTVDWEFRDGGAQSLVLHAKHTMTGPGEAGSAGDRLACIDVDF</sequence>
<feature type="signal peptide" evidence="3">
    <location>
        <begin position="1"/>
        <end position="26"/>
    </location>
</feature>
<dbReference type="InterPro" id="IPR036423">
    <property type="entry name" value="SOD-like_Cu/Zn_dom_sf"/>
</dbReference>
<dbReference type="SUPFAM" id="SSF49329">
    <property type="entry name" value="Cu,Zn superoxide dismutase-like"/>
    <property type="match status" value="1"/>
</dbReference>
<keyword evidence="3" id="KW-0732">Signal</keyword>
<feature type="compositionally biased region" description="Low complexity" evidence="2">
    <location>
        <begin position="34"/>
        <end position="58"/>
    </location>
</feature>
<feature type="region of interest" description="Disordered" evidence="2">
    <location>
        <begin position="115"/>
        <end position="157"/>
    </location>
</feature>
<evidence type="ECO:0000259" key="4">
    <source>
        <dbReference type="Pfam" id="PF00080"/>
    </source>
</evidence>
<dbReference type="PROSITE" id="PS51257">
    <property type="entry name" value="PROKAR_LIPOPROTEIN"/>
    <property type="match status" value="1"/>
</dbReference>
<dbReference type="GO" id="GO:0046872">
    <property type="term" value="F:metal ion binding"/>
    <property type="evidence" value="ECO:0007669"/>
    <property type="project" value="InterPro"/>
</dbReference>
<reference evidence="5 6" key="2">
    <citation type="submission" date="2019-07" db="EMBL/GenBank/DDBJ databases">
        <authorList>
            <person name="Huang Y."/>
        </authorList>
    </citation>
    <scope>NUCLEOTIDE SEQUENCE [LARGE SCALE GENOMIC DNA]</scope>
    <source>
        <strain evidence="5 6">HY188</strain>
    </source>
</reference>